<dbReference type="Pfam" id="PF05699">
    <property type="entry name" value="Dimer_Tnp_hAT"/>
    <property type="match status" value="1"/>
</dbReference>
<evidence type="ECO:0000313" key="3">
    <source>
        <dbReference type="Proteomes" id="UP001160148"/>
    </source>
</evidence>
<sequence length="309" mass="36082">MVEKCIVEISRLNFEDIFKASKGFALKMNGSFIKTKISEEITVEDDFPETRIRRKKRMFDEMCNDEAPTDPKLKFKIEVFQSILDQLQTSLNDRFSNNKCIIADMQYLLPKYYNDVKNKLIPESALNQLSILSSVNRSKLIDELEHFATIYSQLVEPLCKKNSHMYNTSDEDHDFIQNYIDYEDLNLEWDCEISKTKFERNTNIVHNRDNCLLCVYKLLHSLNLHLPTYSNLCATIEYVLTLSISQVNCERVFSKLKIIKNRLRASISNDHLEAFILMSVEKEILDQISLEDIIEYLKSSSSLLSKLLS</sequence>
<proteinExistence type="predicted"/>
<name>A0AAV0Y4Y1_9HEMI</name>
<dbReference type="Proteomes" id="UP001160148">
    <property type="component" value="Unassembled WGS sequence"/>
</dbReference>
<dbReference type="AlphaFoldDB" id="A0AAV0Y4Y1"/>
<dbReference type="PANTHER" id="PTHR45749">
    <property type="match status" value="1"/>
</dbReference>
<dbReference type="PANTHER" id="PTHR45749:SF21">
    <property type="entry name" value="DUF4371 DOMAIN-CONTAINING PROTEIN"/>
    <property type="match status" value="1"/>
</dbReference>
<accession>A0AAV0Y4Y1</accession>
<dbReference type="GO" id="GO:0046983">
    <property type="term" value="F:protein dimerization activity"/>
    <property type="evidence" value="ECO:0007669"/>
    <property type="project" value="InterPro"/>
</dbReference>
<evidence type="ECO:0000259" key="1">
    <source>
        <dbReference type="Pfam" id="PF05699"/>
    </source>
</evidence>
<comment type="caution">
    <text evidence="2">The sequence shown here is derived from an EMBL/GenBank/DDBJ whole genome shotgun (WGS) entry which is preliminary data.</text>
</comment>
<reference evidence="2 3" key="1">
    <citation type="submission" date="2023-01" db="EMBL/GenBank/DDBJ databases">
        <authorList>
            <person name="Whitehead M."/>
        </authorList>
    </citation>
    <scope>NUCLEOTIDE SEQUENCE [LARGE SCALE GENOMIC DNA]</scope>
</reference>
<organism evidence="2 3">
    <name type="scientific">Macrosiphum euphorbiae</name>
    <name type="common">potato aphid</name>
    <dbReference type="NCBI Taxonomy" id="13131"/>
    <lineage>
        <taxon>Eukaryota</taxon>
        <taxon>Metazoa</taxon>
        <taxon>Ecdysozoa</taxon>
        <taxon>Arthropoda</taxon>
        <taxon>Hexapoda</taxon>
        <taxon>Insecta</taxon>
        <taxon>Pterygota</taxon>
        <taxon>Neoptera</taxon>
        <taxon>Paraneoptera</taxon>
        <taxon>Hemiptera</taxon>
        <taxon>Sternorrhyncha</taxon>
        <taxon>Aphidomorpha</taxon>
        <taxon>Aphidoidea</taxon>
        <taxon>Aphididae</taxon>
        <taxon>Macrosiphini</taxon>
        <taxon>Macrosiphum</taxon>
    </lineage>
</organism>
<dbReference type="EMBL" id="CARXXK010001406">
    <property type="protein sequence ID" value="CAI6375979.1"/>
    <property type="molecule type" value="Genomic_DNA"/>
</dbReference>
<dbReference type="InterPro" id="IPR008906">
    <property type="entry name" value="HATC_C_dom"/>
</dbReference>
<protein>
    <recommendedName>
        <fullName evidence="1">HAT C-terminal dimerisation domain-containing protein</fullName>
    </recommendedName>
</protein>
<feature type="domain" description="HAT C-terminal dimerisation" evidence="1">
    <location>
        <begin position="223"/>
        <end position="277"/>
    </location>
</feature>
<evidence type="ECO:0000313" key="2">
    <source>
        <dbReference type="EMBL" id="CAI6375979.1"/>
    </source>
</evidence>
<gene>
    <name evidence="2" type="ORF">MEUPH1_LOCUS29412</name>
</gene>
<keyword evidence="3" id="KW-1185">Reference proteome</keyword>